<dbReference type="AlphaFoldDB" id="A0A7X9XBK5"/>
<sequence length="219" mass="25694">MLQKTILFFFFLLSSQLLSGQETIIENEILNKAIDYYQKAKTEYSNQAYEKALTNFINAYELNPNFSDYSYGVASSYYELKDYANAKKYIEITIKLERNQSDYHLKAGNIYFRMKDYRKAVQNYEITLANLNPEFPINTQSCYYNKAVSHFYLKDYTNAIHDLIVLIEEDDEDFDAIHLRAVAYLRLGKKDKACVGFNKANELGNKKSQEYIDKYCKSN</sequence>
<keyword evidence="1" id="KW-0677">Repeat</keyword>
<name>A0A7X9XBK5_9BACT</name>
<evidence type="ECO:0000313" key="4">
    <source>
        <dbReference type="EMBL" id="NME70840.1"/>
    </source>
</evidence>
<dbReference type="InterPro" id="IPR011990">
    <property type="entry name" value="TPR-like_helical_dom_sf"/>
</dbReference>
<proteinExistence type="predicted"/>
<evidence type="ECO:0000256" key="1">
    <source>
        <dbReference type="ARBA" id="ARBA00022737"/>
    </source>
</evidence>
<dbReference type="PANTHER" id="PTHR44858">
    <property type="entry name" value="TETRATRICOPEPTIDE REPEAT PROTEIN 6"/>
    <property type="match status" value="1"/>
</dbReference>
<dbReference type="InterPro" id="IPR019734">
    <property type="entry name" value="TPR_rpt"/>
</dbReference>
<dbReference type="SUPFAM" id="SSF48452">
    <property type="entry name" value="TPR-like"/>
    <property type="match status" value="1"/>
</dbReference>
<keyword evidence="3" id="KW-0732">Signal</keyword>
<accession>A0A7X9XBK5</accession>
<dbReference type="Proteomes" id="UP000576082">
    <property type="component" value="Unassembled WGS sequence"/>
</dbReference>
<organism evidence="4 5">
    <name type="scientific">Flammeovirga aprica JL-4</name>
    <dbReference type="NCBI Taxonomy" id="694437"/>
    <lineage>
        <taxon>Bacteria</taxon>
        <taxon>Pseudomonadati</taxon>
        <taxon>Bacteroidota</taxon>
        <taxon>Cytophagia</taxon>
        <taxon>Cytophagales</taxon>
        <taxon>Flammeovirgaceae</taxon>
        <taxon>Flammeovirga</taxon>
    </lineage>
</organism>
<dbReference type="Pfam" id="PF13432">
    <property type="entry name" value="TPR_16"/>
    <property type="match status" value="1"/>
</dbReference>
<reference evidence="4 5" key="1">
    <citation type="submission" date="2020-04" db="EMBL/GenBank/DDBJ databases">
        <title>Flammeovirga sp. SR4, a novel species isolated from seawater.</title>
        <authorList>
            <person name="Wang X."/>
        </authorList>
    </citation>
    <scope>NUCLEOTIDE SEQUENCE [LARGE SCALE GENOMIC DNA]</scope>
    <source>
        <strain evidence="4 5">ATCC 23126</strain>
    </source>
</reference>
<dbReference type="RefSeq" id="WP_169659070.1">
    <property type="nucleotide sequence ID" value="NZ_JABANE010000076.1"/>
</dbReference>
<keyword evidence="5" id="KW-1185">Reference proteome</keyword>
<evidence type="ECO:0000313" key="5">
    <source>
        <dbReference type="Proteomes" id="UP000576082"/>
    </source>
</evidence>
<dbReference type="SMART" id="SM00028">
    <property type="entry name" value="TPR"/>
    <property type="match status" value="5"/>
</dbReference>
<evidence type="ECO:0000256" key="3">
    <source>
        <dbReference type="SAM" id="SignalP"/>
    </source>
</evidence>
<dbReference type="EMBL" id="JABANE010000076">
    <property type="protein sequence ID" value="NME70840.1"/>
    <property type="molecule type" value="Genomic_DNA"/>
</dbReference>
<dbReference type="InterPro" id="IPR050498">
    <property type="entry name" value="Ycf3"/>
</dbReference>
<dbReference type="Gene3D" id="1.25.40.10">
    <property type="entry name" value="Tetratricopeptide repeat domain"/>
    <property type="match status" value="2"/>
</dbReference>
<keyword evidence="2" id="KW-0802">TPR repeat</keyword>
<protein>
    <submittedName>
        <fullName evidence="4">Tetratricopeptide repeat protein</fullName>
    </submittedName>
</protein>
<gene>
    <name evidence="4" type="ORF">HHU12_22895</name>
</gene>
<dbReference type="PANTHER" id="PTHR44858:SF1">
    <property type="entry name" value="UDP-N-ACETYLGLUCOSAMINE--PEPTIDE N-ACETYLGLUCOSAMINYLTRANSFERASE SPINDLY-RELATED"/>
    <property type="match status" value="1"/>
</dbReference>
<feature type="signal peptide" evidence="3">
    <location>
        <begin position="1"/>
        <end position="19"/>
    </location>
</feature>
<comment type="caution">
    <text evidence="4">The sequence shown here is derived from an EMBL/GenBank/DDBJ whole genome shotgun (WGS) entry which is preliminary data.</text>
</comment>
<dbReference type="Pfam" id="PF13181">
    <property type="entry name" value="TPR_8"/>
    <property type="match status" value="1"/>
</dbReference>
<evidence type="ECO:0000256" key="2">
    <source>
        <dbReference type="ARBA" id="ARBA00022803"/>
    </source>
</evidence>
<feature type="chain" id="PRO_5030815146" evidence="3">
    <location>
        <begin position="20"/>
        <end position="219"/>
    </location>
</feature>